<evidence type="ECO:0000313" key="1">
    <source>
        <dbReference type="EMBL" id="TGY66779.1"/>
    </source>
</evidence>
<protein>
    <submittedName>
        <fullName evidence="1">ABC transporter ATP-binding protein</fullName>
    </submittedName>
</protein>
<keyword evidence="1" id="KW-0067">ATP-binding</keyword>
<name>A0AC61R9S6_9FIRM</name>
<comment type="caution">
    <text evidence="1">The sequence shown here is derived from an EMBL/GenBank/DDBJ whole genome shotgun (WGS) entry which is preliminary data.</text>
</comment>
<reference evidence="1" key="1">
    <citation type="submission" date="2019-04" db="EMBL/GenBank/DDBJ databases">
        <title>Microbes associate with the intestines of laboratory mice.</title>
        <authorList>
            <person name="Navarre W."/>
            <person name="Wong E."/>
            <person name="Huang K."/>
            <person name="Tropini C."/>
            <person name="Ng K."/>
            <person name="Yu B."/>
        </authorList>
    </citation>
    <scope>NUCLEOTIDE SEQUENCE</scope>
    <source>
        <strain evidence="1">NM09_H32</strain>
    </source>
</reference>
<organism evidence="1 2">
    <name type="scientific">Dubosiella muris</name>
    <dbReference type="NCBI Taxonomy" id="3038133"/>
    <lineage>
        <taxon>Bacteria</taxon>
        <taxon>Bacillati</taxon>
        <taxon>Bacillota</taxon>
        <taxon>Erysipelotrichia</taxon>
        <taxon>Erysipelotrichales</taxon>
        <taxon>Erysipelotrichaceae</taxon>
        <taxon>Dubosiella</taxon>
    </lineage>
</organism>
<evidence type="ECO:0000313" key="2">
    <source>
        <dbReference type="Proteomes" id="UP000308836"/>
    </source>
</evidence>
<accession>A0AC61R9S6</accession>
<keyword evidence="1" id="KW-0547">Nucleotide-binding</keyword>
<dbReference type="EMBL" id="SRYG01000004">
    <property type="protein sequence ID" value="TGY66779.1"/>
    <property type="molecule type" value="Genomic_DNA"/>
</dbReference>
<keyword evidence="2" id="KW-1185">Reference proteome</keyword>
<sequence>MLEKKTAEQNAKADFLHDLVYDGLYRFVILIGGFLLAGAGEITVGSVAFMLSMSEGLAFFLSDIGAYWRNAQALRVSVGRLETMYNTELSSQRPARTSDKPMDGLVVENVTFGYGKKSPLLTKASARFDGKKNYLITGENGAGKSTLLKLLYGYYTPQNGMIACCPENASPSLSRKIGYVCQQPEIFSGTWMAALNAPNEKELEAVLQITRLVPVWRSHPVILENGKNFSLGERTRLAIARALLQKPDVLLFDEADAHIDAQTFLEILRDIPGYLPSVSIIAVSHIQDGRAYEGFEQVVIQNGQIKRI</sequence>
<gene>
    <name evidence="1" type="ORF">E5336_03060</name>
</gene>
<proteinExistence type="predicted"/>
<dbReference type="Proteomes" id="UP000308836">
    <property type="component" value="Unassembled WGS sequence"/>
</dbReference>